<keyword evidence="3" id="KW-0614">Plasmid</keyword>
<accession>A0A0F7VKN9</accession>
<geneLocation type="plasmid" evidence="3 4">
    <name>pSLE2</name>
</geneLocation>
<dbReference type="RefSeq" id="WP_078648027.1">
    <property type="nucleotide sequence ID" value="NZ_AZSD01000040.1"/>
</dbReference>
<keyword evidence="3" id="KW-0378">Hydrolase</keyword>
<keyword evidence="3" id="KW-0645">Protease</keyword>
<dbReference type="KEGG" id="sle:sle2_133"/>
<dbReference type="Pfam" id="PF13471">
    <property type="entry name" value="Transglut_core3"/>
    <property type="match status" value="1"/>
</dbReference>
<dbReference type="InterPro" id="IPR032708">
    <property type="entry name" value="McjB_C"/>
</dbReference>
<dbReference type="AlphaFoldDB" id="A0A0F7VKN9"/>
<evidence type="ECO:0000259" key="1">
    <source>
        <dbReference type="Pfam" id="PF13471"/>
    </source>
</evidence>
<protein>
    <submittedName>
        <fullName evidence="3">Ls3D LarD homologue-protease</fullName>
    </submittedName>
</protein>
<reference evidence="3" key="1">
    <citation type="submission" date="2015-02" db="EMBL/GenBank/DDBJ databases">
        <authorList>
            <person name="Gomez-Escribano Juan Pablo"/>
        </authorList>
    </citation>
    <scope>NUCLEOTIDE SEQUENCE</scope>
    <source>
        <strain evidence="3">C34</strain>
        <plasmid evidence="3">pSLE2</plasmid>
    </source>
</reference>
<reference evidence="2" key="3">
    <citation type="submission" date="2015-07" db="EMBL/GenBank/DDBJ databases">
        <authorList>
            <person name="Cajimat M.N.B."/>
            <person name="Milazzo M.L."/>
            <person name="Fulhorst C.F."/>
        </authorList>
    </citation>
    <scope>NUCLEOTIDE SEQUENCE</scope>
    <source>
        <strain evidence="2">C58</strain>
    </source>
</reference>
<dbReference type="EMBL" id="KT305743">
    <property type="protein sequence ID" value="ALT06555.1"/>
    <property type="molecule type" value="Genomic_DNA"/>
</dbReference>
<dbReference type="NCBIfam" id="NF033537">
    <property type="entry name" value="lasso_biosyn_B2"/>
    <property type="match status" value="1"/>
</dbReference>
<evidence type="ECO:0000313" key="2">
    <source>
        <dbReference type="EMBL" id="ALT06555.1"/>
    </source>
</evidence>
<gene>
    <name evidence="3" type="primary">ls3D</name>
    <name evidence="2" type="synonym">cptB2</name>
    <name evidence="3" type="synonym">sle2_133</name>
</gene>
<dbReference type="InterPro" id="IPR053521">
    <property type="entry name" value="McjB-like"/>
</dbReference>
<feature type="domain" description="Microcin J25-processing protein McjB C-terminal" evidence="1">
    <location>
        <begin position="22"/>
        <end position="133"/>
    </location>
</feature>
<name>A0A0F7VKN9_STRLW</name>
<sequence length="138" mass="15033">MSTPAALVKRRKLPFHRRVLPLVAVGVARLLSRTKPARLRAILSYARRGAAPATVEQAMAARQAVVAVSQRCAGQACLQRSIATALLCRARGSWPTWCTGVRTSPFEAHAWIEAEGRLIGEPYPDGHYRPLLTVPPVS</sequence>
<dbReference type="EMBL" id="LN831789">
    <property type="protein sequence ID" value="CQR59434.1"/>
    <property type="molecule type" value="Genomic_DNA"/>
</dbReference>
<proteinExistence type="predicted"/>
<evidence type="ECO:0000313" key="4">
    <source>
        <dbReference type="Proteomes" id="UP000035016"/>
    </source>
</evidence>
<reference evidence="4" key="2">
    <citation type="submission" date="2015-02" db="EMBL/GenBank/DDBJ databases">
        <authorList>
            <person name="Gomez-Escribano P.J."/>
        </authorList>
    </citation>
    <scope>NUCLEOTIDE SEQUENCE [LARGE SCALE GENOMIC DNA]</scope>
    <source>
        <strain evidence="4">C34 (DSM 42122 / NRRL B-24963)</strain>
        <plasmid evidence="4">pSLE2</plasmid>
    </source>
</reference>
<organism evidence="3 4">
    <name type="scientific">Streptomyces leeuwenhoekii</name>
    <dbReference type="NCBI Taxonomy" id="1437453"/>
    <lineage>
        <taxon>Bacteria</taxon>
        <taxon>Bacillati</taxon>
        <taxon>Actinomycetota</taxon>
        <taxon>Actinomycetes</taxon>
        <taxon>Kitasatosporales</taxon>
        <taxon>Streptomycetaceae</taxon>
        <taxon>Streptomyces</taxon>
    </lineage>
</organism>
<dbReference type="GO" id="GO:0006508">
    <property type="term" value="P:proteolysis"/>
    <property type="evidence" value="ECO:0007669"/>
    <property type="project" value="UniProtKB-KW"/>
</dbReference>
<dbReference type="Proteomes" id="UP000035016">
    <property type="component" value="Plasmid pSLE2"/>
</dbReference>
<dbReference type="GO" id="GO:0008233">
    <property type="term" value="F:peptidase activity"/>
    <property type="evidence" value="ECO:0007669"/>
    <property type="project" value="UniProtKB-KW"/>
</dbReference>
<evidence type="ECO:0000313" key="3">
    <source>
        <dbReference type="EMBL" id="CQR59434.1"/>
    </source>
</evidence>